<dbReference type="CDD" id="cd02970">
    <property type="entry name" value="PRX_like2"/>
    <property type="match status" value="1"/>
</dbReference>
<dbReference type="Proteomes" id="UP000245771">
    <property type="component" value="Unassembled WGS sequence"/>
</dbReference>
<evidence type="ECO:0008006" key="3">
    <source>
        <dbReference type="Google" id="ProtNLM"/>
    </source>
</evidence>
<dbReference type="STRING" id="1280837.A0A316VBL5"/>
<evidence type="ECO:0000313" key="2">
    <source>
        <dbReference type="Proteomes" id="UP000245771"/>
    </source>
</evidence>
<sequence length="211" mass="23671">MIYDADELDDVPPPGSYAIHPPSHRRLAEAASLSLYNEDGELVRFGRLFEKQRTLVIFLRHWFCPFCQMFAQSIQKVDPLPLQRANLGLIVVGQGHWHVTKSYKEVMKIPQFVQVFSDPTRKIYSALGMTLRTNDAGPACSRPDYQTMGTFKASMVAIKKGVVDMPIRMPGDVKLLGGEFILGPGLQCSFTHRMVTTRGHLDLPRILVQAG</sequence>
<dbReference type="EMBL" id="KZ819603">
    <property type="protein sequence ID" value="PWN34926.1"/>
    <property type="molecule type" value="Genomic_DNA"/>
</dbReference>
<dbReference type="OrthoDB" id="40334at2759"/>
<dbReference type="Pfam" id="PF13911">
    <property type="entry name" value="AhpC-TSA_2"/>
    <property type="match status" value="1"/>
</dbReference>
<dbReference type="InParanoid" id="A0A316VBL5"/>
<dbReference type="RefSeq" id="XP_025355228.1">
    <property type="nucleotide sequence ID" value="XM_025496400.1"/>
</dbReference>
<dbReference type="GeneID" id="37018181"/>
<evidence type="ECO:0000313" key="1">
    <source>
        <dbReference type="EMBL" id="PWN34926.1"/>
    </source>
</evidence>
<dbReference type="PANTHER" id="PTHR28630:SF3">
    <property type="entry name" value="PEROXIREDOXIN-LIKE 2C"/>
    <property type="match status" value="1"/>
</dbReference>
<dbReference type="SUPFAM" id="SSF52833">
    <property type="entry name" value="Thioredoxin-like"/>
    <property type="match status" value="1"/>
</dbReference>
<dbReference type="InterPro" id="IPR032801">
    <property type="entry name" value="PXL2A/B/C"/>
</dbReference>
<keyword evidence="2" id="KW-1185">Reference proteome</keyword>
<proteinExistence type="predicted"/>
<dbReference type="InterPro" id="IPR036249">
    <property type="entry name" value="Thioredoxin-like_sf"/>
</dbReference>
<name>A0A316VBL5_9BASI</name>
<organism evidence="1 2">
    <name type="scientific">Meira miltonrushii</name>
    <dbReference type="NCBI Taxonomy" id="1280837"/>
    <lineage>
        <taxon>Eukaryota</taxon>
        <taxon>Fungi</taxon>
        <taxon>Dikarya</taxon>
        <taxon>Basidiomycota</taxon>
        <taxon>Ustilaginomycotina</taxon>
        <taxon>Exobasidiomycetes</taxon>
        <taxon>Exobasidiales</taxon>
        <taxon>Brachybasidiaceae</taxon>
        <taxon>Meira</taxon>
    </lineage>
</organism>
<gene>
    <name evidence="1" type="ORF">FA14DRAFT_120327</name>
</gene>
<accession>A0A316VBL5</accession>
<dbReference type="Gene3D" id="3.40.30.10">
    <property type="entry name" value="Glutaredoxin"/>
    <property type="match status" value="1"/>
</dbReference>
<protein>
    <recommendedName>
        <fullName evidence="3">AhpC-TSA-domain-containing protein</fullName>
    </recommendedName>
</protein>
<feature type="non-terminal residue" evidence="1">
    <location>
        <position position="211"/>
    </location>
</feature>
<reference evidence="1 2" key="1">
    <citation type="journal article" date="2018" name="Mol. Biol. Evol.">
        <title>Broad Genomic Sampling Reveals a Smut Pathogenic Ancestry of the Fungal Clade Ustilaginomycotina.</title>
        <authorList>
            <person name="Kijpornyongpan T."/>
            <person name="Mondo S.J."/>
            <person name="Barry K."/>
            <person name="Sandor L."/>
            <person name="Lee J."/>
            <person name="Lipzen A."/>
            <person name="Pangilinan J."/>
            <person name="LaButti K."/>
            <person name="Hainaut M."/>
            <person name="Henrissat B."/>
            <person name="Grigoriev I.V."/>
            <person name="Spatafora J.W."/>
            <person name="Aime M.C."/>
        </authorList>
    </citation>
    <scope>NUCLEOTIDE SEQUENCE [LARGE SCALE GENOMIC DNA]</scope>
    <source>
        <strain evidence="1 2">MCA 3882</strain>
    </source>
</reference>
<dbReference type="AlphaFoldDB" id="A0A316VBL5"/>
<dbReference type="PANTHER" id="PTHR28630">
    <property type="match status" value="1"/>
</dbReference>